<accession>A0A0K2VKX2</accession>
<dbReference type="AlphaFoldDB" id="A0A0K2VKX2"/>
<organism evidence="1">
    <name type="scientific">Lepeophtheirus salmonis</name>
    <name type="common">Salmon louse</name>
    <name type="synonym">Caligus salmonis</name>
    <dbReference type="NCBI Taxonomy" id="72036"/>
    <lineage>
        <taxon>Eukaryota</taxon>
        <taxon>Metazoa</taxon>
        <taxon>Ecdysozoa</taxon>
        <taxon>Arthropoda</taxon>
        <taxon>Crustacea</taxon>
        <taxon>Multicrustacea</taxon>
        <taxon>Hexanauplia</taxon>
        <taxon>Copepoda</taxon>
        <taxon>Siphonostomatoida</taxon>
        <taxon>Caligidae</taxon>
        <taxon>Lepeophtheirus</taxon>
    </lineage>
</organism>
<protein>
    <submittedName>
        <fullName evidence="1">Uncharacterized protein</fullName>
    </submittedName>
</protein>
<sequence length="79" mass="9188">MRQVVVESGGESILHDLWLHSWLQPQDFLRCELYVAYQSTGHPSKLLPLQIIRLFCELWILKVNCVDHKLGVICEKLLS</sequence>
<reference evidence="1" key="1">
    <citation type="submission" date="2014-05" db="EMBL/GenBank/DDBJ databases">
        <authorList>
            <person name="Chronopoulou M."/>
        </authorList>
    </citation>
    <scope>NUCLEOTIDE SEQUENCE</scope>
    <source>
        <tissue evidence="1">Whole organism</tissue>
    </source>
</reference>
<dbReference type="EMBL" id="HACA01033285">
    <property type="protein sequence ID" value="CDW50646.1"/>
    <property type="molecule type" value="Transcribed_RNA"/>
</dbReference>
<name>A0A0K2VKX2_LEPSM</name>
<proteinExistence type="predicted"/>
<evidence type="ECO:0000313" key="1">
    <source>
        <dbReference type="EMBL" id="CDW50646.1"/>
    </source>
</evidence>